<keyword evidence="10" id="KW-1185">Reference proteome</keyword>
<proteinExistence type="inferred from homology"/>
<evidence type="ECO:0000256" key="1">
    <source>
        <dbReference type="ARBA" id="ARBA00004651"/>
    </source>
</evidence>
<keyword evidence="5 8" id="KW-0812">Transmembrane</keyword>
<reference evidence="9 10" key="1">
    <citation type="submission" date="2013-07" db="EMBL/GenBank/DDBJ databases">
        <authorList>
            <consortium name="DOE Joint Genome Institute"/>
            <person name="Eisen J."/>
            <person name="Huntemann M."/>
            <person name="Han J."/>
            <person name="Chen A."/>
            <person name="Kyrpides N."/>
            <person name="Mavromatis K."/>
            <person name="Markowitz V."/>
            <person name="Palaniappan K."/>
            <person name="Ivanova N."/>
            <person name="Schaumberg A."/>
            <person name="Pati A."/>
            <person name="Liolios K."/>
            <person name="Nordberg H.P."/>
            <person name="Cantor M.N."/>
            <person name="Hua S.X."/>
            <person name="Woyke T."/>
        </authorList>
    </citation>
    <scope>NUCLEOTIDE SEQUENCE [LARGE SCALE GENOMIC DNA]</scope>
    <source>
        <strain evidence="9 10">DSM 44712</strain>
    </source>
</reference>
<gene>
    <name evidence="9" type="ORF">CryarDRAFT_2784</name>
</gene>
<dbReference type="AlphaFoldDB" id="A0A010YNA2"/>
<feature type="transmembrane region" description="Helical" evidence="8">
    <location>
        <begin position="288"/>
        <end position="306"/>
    </location>
</feature>
<keyword evidence="6 8" id="KW-1133">Transmembrane helix</keyword>
<evidence type="ECO:0000256" key="6">
    <source>
        <dbReference type="ARBA" id="ARBA00022989"/>
    </source>
</evidence>
<dbReference type="Gene3D" id="1.10.3470.10">
    <property type="entry name" value="ABC transporter involved in vitamin B12 uptake, BtuC"/>
    <property type="match status" value="1"/>
</dbReference>
<dbReference type="InterPro" id="IPR000522">
    <property type="entry name" value="ABC_transptr_permease_BtuC"/>
</dbReference>
<comment type="similarity">
    <text evidence="2">Belongs to the binding-protein-dependent transport system permease family. FecCD subfamily.</text>
</comment>
<comment type="caution">
    <text evidence="9">The sequence shown here is derived from an EMBL/GenBank/DDBJ whole genome shotgun (WGS) entry which is preliminary data.</text>
</comment>
<feature type="transmembrane region" description="Helical" evidence="8">
    <location>
        <begin position="210"/>
        <end position="228"/>
    </location>
</feature>
<feature type="transmembrane region" description="Helical" evidence="8">
    <location>
        <begin position="248"/>
        <end position="276"/>
    </location>
</feature>
<dbReference type="Proteomes" id="UP000021053">
    <property type="component" value="Unassembled WGS sequence"/>
</dbReference>
<feature type="transmembrane region" description="Helical" evidence="8">
    <location>
        <begin position="312"/>
        <end position="337"/>
    </location>
</feature>
<feature type="transmembrane region" description="Helical" evidence="8">
    <location>
        <begin position="135"/>
        <end position="152"/>
    </location>
</feature>
<evidence type="ECO:0000256" key="4">
    <source>
        <dbReference type="ARBA" id="ARBA00022475"/>
    </source>
</evidence>
<evidence type="ECO:0000256" key="3">
    <source>
        <dbReference type="ARBA" id="ARBA00022448"/>
    </source>
</evidence>
<keyword evidence="4" id="KW-1003">Cell membrane</keyword>
<dbReference type="SUPFAM" id="SSF81345">
    <property type="entry name" value="ABC transporter involved in vitamin B12 uptake, BtuC"/>
    <property type="match status" value="1"/>
</dbReference>
<dbReference type="GO" id="GO:0022857">
    <property type="term" value="F:transmembrane transporter activity"/>
    <property type="evidence" value="ECO:0007669"/>
    <property type="project" value="InterPro"/>
</dbReference>
<evidence type="ECO:0000313" key="10">
    <source>
        <dbReference type="Proteomes" id="UP000021053"/>
    </source>
</evidence>
<dbReference type="PATRIC" id="fig|927661.3.peg.2746"/>
<dbReference type="GO" id="GO:0005886">
    <property type="term" value="C:plasma membrane"/>
    <property type="evidence" value="ECO:0007669"/>
    <property type="project" value="UniProtKB-SubCell"/>
</dbReference>
<sequence>MSLAAGRATYRAGPVSGVFSPRSLLASLALAVLAGLFFLLSVATGDLPLPLADIPVALVGAGDPATLFIVQELRLPRALVGLLVGVVFGLSGAVFQTMSRNPLAAPDMIGITGGAQVAVVGGIVLGWGSGLGTQVLGLLGAFAAGALVYVLSMGGGHGYRLVLVGIGVSWACASLTDYLLAKALPYQANEAVGWLFGSLNERGWHHVRPLVLSAAILVPVTLLLSRWLTTLQLGDAVARGLGTPVGAVRFALLIVGAGLAAFGTAAAGPIIFVALVSPQIAQRLAGTPAPPLVGSSLVGAALVLGADLVTRHVLVSVELPVGVVTGIVGAPVLLWLLTRTNRLGSGG</sequence>
<dbReference type="EMBL" id="JFBT01000001">
    <property type="protein sequence ID" value="EXG81665.1"/>
    <property type="molecule type" value="Genomic_DNA"/>
</dbReference>
<name>A0A010YNA2_9ACTN</name>
<dbReference type="GO" id="GO:0033214">
    <property type="term" value="P:siderophore-iron import into cell"/>
    <property type="evidence" value="ECO:0007669"/>
    <property type="project" value="TreeGrafter"/>
</dbReference>
<keyword evidence="3" id="KW-0813">Transport</keyword>
<protein>
    <submittedName>
        <fullName evidence="9">ABC-type enterobactin transport system, permease component</fullName>
    </submittedName>
</protein>
<accession>A0A010YNA2</accession>
<evidence type="ECO:0000313" key="9">
    <source>
        <dbReference type="EMBL" id="EXG81665.1"/>
    </source>
</evidence>
<evidence type="ECO:0000256" key="8">
    <source>
        <dbReference type="SAM" id="Phobius"/>
    </source>
</evidence>
<dbReference type="PANTHER" id="PTHR30472">
    <property type="entry name" value="FERRIC ENTEROBACTIN TRANSPORT SYSTEM PERMEASE PROTEIN"/>
    <property type="match status" value="1"/>
</dbReference>
<dbReference type="PANTHER" id="PTHR30472:SF24">
    <property type="entry name" value="FERRIC ENTEROBACTIN TRANSPORT SYSTEM PERMEASE PROTEIN FEPG"/>
    <property type="match status" value="1"/>
</dbReference>
<feature type="transmembrane region" description="Helical" evidence="8">
    <location>
        <begin position="24"/>
        <end position="43"/>
    </location>
</feature>
<comment type="subcellular location">
    <subcellularLocation>
        <location evidence="1">Cell membrane</location>
        <topology evidence="1">Multi-pass membrane protein</topology>
    </subcellularLocation>
</comment>
<evidence type="ECO:0000256" key="2">
    <source>
        <dbReference type="ARBA" id="ARBA00007935"/>
    </source>
</evidence>
<dbReference type="Pfam" id="PF01032">
    <property type="entry name" value="FecCD"/>
    <property type="match status" value="1"/>
</dbReference>
<evidence type="ECO:0000256" key="5">
    <source>
        <dbReference type="ARBA" id="ARBA00022692"/>
    </source>
</evidence>
<dbReference type="CDD" id="cd06550">
    <property type="entry name" value="TM_ABC_iron-siderophores_like"/>
    <property type="match status" value="1"/>
</dbReference>
<evidence type="ECO:0000256" key="7">
    <source>
        <dbReference type="ARBA" id="ARBA00023136"/>
    </source>
</evidence>
<organism evidence="9 10">
    <name type="scientific">Cryptosporangium arvum DSM 44712</name>
    <dbReference type="NCBI Taxonomy" id="927661"/>
    <lineage>
        <taxon>Bacteria</taxon>
        <taxon>Bacillati</taxon>
        <taxon>Actinomycetota</taxon>
        <taxon>Actinomycetes</taxon>
        <taxon>Cryptosporangiales</taxon>
        <taxon>Cryptosporangiaceae</taxon>
        <taxon>Cryptosporangium</taxon>
    </lineage>
</organism>
<feature type="transmembrane region" description="Helical" evidence="8">
    <location>
        <begin position="77"/>
        <end position="96"/>
    </location>
</feature>
<feature type="transmembrane region" description="Helical" evidence="8">
    <location>
        <begin position="108"/>
        <end position="128"/>
    </location>
</feature>
<dbReference type="InterPro" id="IPR037294">
    <property type="entry name" value="ABC_BtuC-like"/>
</dbReference>
<dbReference type="HOGENOM" id="CLU_013016_1_1_11"/>
<feature type="transmembrane region" description="Helical" evidence="8">
    <location>
        <begin position="158"/>
        <end position="180"/>
    </location>
</feature>
<keyword evidence="7 8" id="KW-0472">Membrane</keyword>